<sequence length="336" mass="38916">MDSDGLEGFDFTQPLTYALSQLHGETEFMEEEEEFRYGEFPKPSSLSAMATQEDSEDPPTTAEIIDEIVNNLNDYPKTVRILMQRGLLKKRQICKKCERNMTLRRRKNLYEWRCRTKDKRGDCSSCSIKTGSWFEYTKIPFPTLFNFLIMHCKKCSIQHMANKLNLSSHTINDVRRYVYQITDRIKSKQMKIGQNNKEVYVEVIGIKPKTTVSGVIRVVAGIELTSNCCFAEVLPDSSSATLERIKYENIAPGAKVTMIKTVFDDSSSAQNAEFFDEVSFFSDPSDRFFTNIRRDPTEYVFSNQLFQSWLNDEVVRKEVGNRLLEKCIEELITYTQ</sequence>
<reference evidence="2" key="1">
    <citation type="submission" date="2016-11" db="UniProtKB">
        <authorList>
            <consortium name="WormBaseParasite"/>
        </authorList>
    </citation>
    <scope>IDENTIFICATION</scope>
</reference>
<dbReference type="STRING" id="1561998.A0A1I7U8K1"/>
<evidence type="ECO:0000313" key="1">
    <source>
        <dbReference type="Proteomes" id="UP000095282"/>
    </source>
</evidence>
<dbReference type="eggNOG" id="ENOG502TGIQ">
    <property type="taxonomic scope" value="Eukaryota"/>
</dbReference>
<dbReference type="Proteomes" id="UP000095282">
    <property type="component" value="Unplaced"/>
</dbReference>
<evidence type="ECO:0000313" key="2">
    <source>
        <dbReference type="WBParaSite" id="Csp11.Scaffold629.g15948.t1"/>
    </source>
</evidence>
<name>A0A1I7U8K1_9PELO</name>
<dbReference type="AlphaFoldDB" id="A0A1I7U8K1"/>
<dbReference type="WBParaSite" id="Csp11.Scaffold629.g15948.t1">
    <property type="protein sequence ID" value="Csp11.Scaffold629.g15948.t1"/>
    <property type="gene ID" value="Csp11.Scaffold629.g15948"/>
</dbReference>
<proteinExistence type="predicted"/>
<accession>A0A1I7U8K1</accession>
<keyword evidence="1" id="KW-1185">Reference proteome</keyword>
<protein>
    <submittedName>
        <fullName evidence="2">DDE_Tnp_IS1595 domain-containing protein</fullName>
    </submittedName>
</protein>
<organism evidence="1 2">
    <name type="scientific">Caenorhabditis tropicalis</name>
    <dbReference type="NCBI Taxonomy" id="1561998"/>
    <lineage>
        <taxon>Eukaryota</taxon>
        <taxon>Metazoa</taxon>
        <taxon>Ecdysozoa</taxon>
        <taxon>Nematoda</taxon>
        <taxon>Chromadorea</taxon>
        <taxon>Rhabditida</taxon>
        <taxon>Rhabditina</taxon>
        <taxon>Rhabditomorpha</taxon>
        <taxon>Rhabditoidea</taxon>
        <taxon>Rhabditidae</taxon>
        <taxon>Peloderinae</taxon>
        <taxon>Caenorhabditis</taxon>
    </lineage>
</organism>